<keyword evidence="5" id="KW-1185">Reference proteome</keyword>
<evidence type="ECO:0000313" key="5">
    <source>
        <dbReference type="Proteomes" id="UP001177023"/>
    </source>
</evidence>
<feature type="transmembrane region" description="Helical" evidence="2">
    <location>
        <begin position="358"/>
        <end position="377"/>
    </location>
</feature>
<feature type="transmembrane region" description="Helical" evidence="2">
    <location>
        <begin position="150"/>
        <end position="171"/>
    </location>
</feature>
<feature type="domain" description="DUF7802" evidence="3">
    <location>
        <begin position="285"/>
        <end position="377"/>
    </location>
</feature>
<evidence type="ECO:0000313" key="4">
    <source>
        <dbReference type="EMBL" id="CAJ0562298.1"/>
    </source>
</evidence>
<evidence type="ECO:0000256" key="2">
    <source>
        <dbReference type="SAM" id="Phobius"/>
    </source>
</evidence>
<feature type="transmembrane region" description="Helical" evidence="2">
    <location>
        <begin position="82"/>
        <end position="104"/>
    </location>
</feature>
<evidence type="ECO:0000259" key="3">
    <source>
        <dbReference type="Pfam" id="PF25085"/>
    </source>
</evidence>
<feature type="compositionally biased region" description="Pro residues" evidence="1">
    <location>
        <begin position="546"/>
        <end position="559"/>
    </location>
</feature>
<protein>
    <recommendedName>
        <fullName evidence="3">DUF7802 domain-containing protein</fullName>
    </recommendedName>
</protein>
<feature type="region of interest" description="Disordered" evidence="1">
    <location>
        <begin position="537"/>
        <end position="562"/>
    </location>
</feature>
<comment type="caution">
    <text evidence="4">The sequence shown here is derived from an EMBL/GenBank/DDBJ whole genome shotgun (WGS) entry which is preliminary data.</text>
</comment>
<feature type="compositionally biased region" description="Low complexity" evidence="1">
    <location>
        <begin position="426"/>
        <end position="444"/>
    </location>
</feature>
<feature type="region of interest" description="Disordered" evidence="1">
    <location>
        <begin position="627"/>
        <end position="649"/>
    </location>
</feature>
<proteinExistence type="predicted"/>
<feature type="domain" description="DUF7802" evidence="3">
    <location>
        <begin position="4"/>
        <end position="283"/>
    </location>
</feature>
<keyword evidence="2" id="KW-0812">Transmembrane</keyword>
<dbReference type="CDD" id="cd19941">
    <property type="entry name" value="TIL"/>
    <property type="match status" value="1"/>
</dbReference>
<accession>A0AA36FUY8</accession>
<dbReference type="PANTHER" id="PTHR35982:SF1">
    <property type="entry name" value="SPIROCYCLASE, AVEC FAMILY"/>
    <property type="match status" value="1"/>
</dbReference>
<feature type="transmembrane region" description="Helical" evidence="2">
    <location>
        <begin position="124"/>
        <end position="143"/>
    </location>
</feature>
<feature type="transmembrane region" description="Helical" evidence="2">
    <location>
        <begin position="234"/>
        <end position="257"/>
    </location>
</feature>
<feature type="transmembrane region" description="Helical" evidence="2">
    <location>
        <begin position="269"/>
        <end position="289"/>
    </location>
</feature>
<feature type="compositionally biased region" description="Low complexity" evidence="1">
    <location>
        <begin position="634"/>
        <end position="643"/>
    </location>
</feature>
<dbReference type="AlphaFoldDB" id="A0AA36FUY8"/>
<dbReference type="PANTHER" id="PTHR35982">
    <property type="entry name" value="AGAP005361-PA"/>
    <property type="match status" value="1"/>
</dbReference>
<dbReference type="EMBL" id="CATQJA010000642">
    <property type="protein sequence ID" value="CAJ0562298.1"/>
    <property type="molecule type" value="Genomic_DNA"/>
</dbReference>
<keyword evidence="2" id="KW-1133">Transmembrane helix</keyword>
<feature type="transmembrane region" description="Helical" evidence="2">
    <location>
        <begin position="54"/>
        <end position="75"/>
    </location>
</feature>
<dbReference type="Pfam" id="PF25085">
    <property type="entry name" value="DUF7802"/>
    <property type="match status" value="2"/>
</dbReference>
<feature type="non-terminal residue" evidence="4">
    <location>
        <position position="649"/>
    </location>
</feature>
<feature type="region of interest" description="Disordered" evidence="1">
    <location>
        <begin position="394"/>
        <end position="446"/>
    </location>
</feature>
<organism evidence="4 5">
    <name type="scientific">Mesorhabditis spiculigera</name>
    <dbReference type="NCBI Taxonomy" id="96644"/>
    <lineage>
        <taxon>Eukaryota</taxon>
        <taxon>Metazoa</taxon>
        <taxon>Ecdysozoa</taxon>
        <taxon>Nematoda</taxon>
        <taxon>Chromadorea</taxon>
        <taxon>Rhabditida</taxon>
        <taxon>Rhabditina</taxon>
        <taxon>Rhabditomorpha</taxon>
        <taxon>Rhabditoidea</taxon>
        <taxon>Rhabditidae</taxon>
        <taxon>Mesorhabditinae</taxon>
        <taxon>Mesorhabditis</taxon>
    </lineage>
</organism>
<name>A0AA36FUY8_9BILA</name>
<dbReference type="InterPro" id="IPR056704">
    <property type="entry name" value="DUF7802"/>
</dbReference>
<keyword evidence="2" id="KW-0472">Membrane</keyword>
<feature type="compositionally biased region" description="Basic and acidic residues" evidence="1">
    <location>
        <begin position="395"/>
        <end position="413"/>
    </location>
</feature>
<feature type="transmembrane region" description="Helical" evidence="2">
    <location>
        <begin position="191"/>
        <end position="213"/>
    </location>
</feature>
<sequence length="649" mass="74308">MDAFVLDEYVWPYVPLELDDATKKEWNIKFVNFIGWMDWLCKYQPISQLIENHLSFLLGEIMFVSCCLLTFIHAYRNRERRYLYVWIAITIHAFNVENLCYNIPDMDNFWQAQGVLTFFGARAPLYILFGIYHTFDYCAYVAVQKLHLPWWAEGPAVGLGAVMLDLPYDILGIKNLWWTWHDTDPNIYDRFYWVPWNSFYFHASFACSLVWLLHLTRRYIVDVEYDWRKIHREFLCSFLAGVSAFWLGTLQFVPIYHTLHDFYKVHSEITTILFLSTYALIVIYLHQAIGPCKEKQKVQTPTGKVLYKNKYLCATNYDEKYFDFHCLPNGGKAPEQQRGEPLEWYAVCGTEFENRAEYIAIVWGCCILFGTIFYQMLARSGELPDVPQKVLRKRPVAEKAQKKADEGEPEKKFVQRNPRPMTPRNTETSATSSSDESSAVSMTVTTKSLRPRAIGEQLFDHTPVVRRHIDAFVEHFERNDRHREFDGIIRASHSLVEASDTNSIDQLAERIRKLAQPTFKQEHDLYLAAIEKSQHEYVPGSAAPPDGSPLPSAGPPPEGCPENSKWELNSGCDSCDALKKKNEPSWVCATAPQMSCHCQPGFGSPVGPGNKTCVPVDKCPPSLYQAGSDPPPVVSGLSGSVPVKPKTLQ</sequence>
<evidence type="ECO:0000256" key="1">
    <source>
        <dbReference type="SAM" id="MobiDB-lite"/>
    </source>
</evidence>
<reference evidence="4" key="1">
    <citation type="submission" date="2023-06" db="EMBL/GenBank/DDBJ databases">
        <authorList>
            <person name="Delattre M."/>
        </authorList>
    </citation>
    <scope>NUCLEOTIDE SEQUENCE</scope>
    <source>
        <strain evidence="4">AF72</strain>
    </source>
</reference>
<gene>
    <name evidence="4" type="ORF">MSPICULIGERA_LOCUS2082</name>
</gene>
<dbReference type="Proteomes" id="UP001177023">
    <property type="component" value="Unassembled WGS sequence"/>
</dbReference>